<evidence type="ECO:0000313" key="1">
    <source>
        <dbReference type="EMBL" id="RAH49740.1"/>
    </source>
</evidence>
<accession>A0ACD1GK86</accession>
<proteinExistence type="predicted"/>
<name>A0ACD1GK86_9EURO</name>
<sequence length="219" mass="25067">MFLDATYWEPKPVDSFESLSIEEITNRAIFVFGQCVSFCNDDTFGEGFEPDAKRRARQERAAELKIGLESWKKKLPLSTAHFLSDNSSPIDSSTPFSFQSLWFLHPQGAIAFQVYHASKILLNLHFPPEPVGHYHLEQLQHLTTRRCIEQSRNEIFLISNAGIPDTWSLISTQCLYIAGLVTDGVLERNRTLELIERCQESSGRRTKCLADALRQFWAQ</sequence>
<gene>
    <name evidence="1" type="ORF">BO95DRAFT_244174</name>
</gene>
<reference evidence="1" key="1">
    <citation type="submission" date="2018-02" db="EMBL/GenBank/DDBJ databases">
        <title>The genomes of Aspergillus section Nigri reveals drivers in fungal speciation.</title>
        <authorList>
            <consortium name="DOE Joint Genome Institute"/>
            <person name="Vesth T.C."/>
            <person name="Nybo J."/>
            <person name="Theobald S."/>
            <person name="Brandl J."/>
            <person name="Frisvad J.C."/>
            <person name="Nielsen K.F."/>
            <person name="Lyhne E.K."/>
            <person name="Kogle M.E."/>
            <person name="Kuo A."/>
            <person name="Riley R."/>
            <person name="Clum A."/>
            <person name="Nolan M."/>
            <person name="Lipzen A."/>
            <person name="Salamov A."/>
            <person name="Henrissat B."/>
            <person name="Wiebenga A."/>
            <person name="De vries R.P."/>
            <person name="Grigoriev I.V."/>
            <person name="Mortensen U.H."/>
            <person name="Andersen M.R."/>
            <person name="Baker S.E."/>
        </authorList>
    </citation>
    <scope>NUCLEOTIDE SEQUENCE</scope>
    <source>
        <strain evidence="1">CBS 621.78</strain>
    </source>
</reference>
<evidence type="ECO:0000313" key="2">
    <source>
        <dbReference type="Proteomes" id="UP000249057"/>
    </source>
</evidence>
<protein>
    <submittedName>
        <fullName evidence="1">Uncharacterized protein</fullName>
    </submittedName>
</protein>
<organism evidence="1 2">
    <name type="scientific">Aspergillus brunneoviolaceus CBS 621.78</name>
    <dbReference type="NCBI Taxonomy" id="1450534"/>
    <lineage>
        <taxon>Eukaryota</taxon>
        <taxon>Fungi</taxon>
        <taxon>Dikarya</taxon>
        <taxon>Ascomycota</taxon>
        <taxon>Pezizomycotina</taxon>
        <taxon>Eurotiomycetes</taxon>
        <taxon>Eurotiomycetidae</taxon>
        <taxon>Eurotiales</taxon>
        <taxon>Aspergillaceae</taxon>
        <taxon>Aspergillus</taxon>
        <taxon>Aspergillus subgen. Circumdati</taxon>
    </lineage>
</organism>
<keyword evidence="2" id="KW-1185">Reference proteome</keyword>
<dbReference type="EMBL" id="KZ825316">
    <property type="protein sequence ID" value="RAH49740.1"/>
    <property type="molecule type" value="Genomic_DNA"/>
</dbReference>
<dbReference type="Proteomes" id="UP000249057">
    <property type="component" value="Unassembled WGS sequence"/>
</dbReference>